<evidence type="ECO:0000256" key="1">
    <source>
        <dbReference type="SAM" id="MobiDB-lite"/>
    </source>
</evidence>
<protein>
    <submittedName>
        <fullName evidence="2">Uncharacterized protein</fullName>
    </submittedName>
</protein>
<evidence type="ECO:0000313" key="2">
    <source>
        <dbReference type="EMBL" id="CAJ62472.1"/>
    </source>
</evidence>
<keyword evidence="3" id="KW-1185">Reference proteome</keyword>
<organism evidence="2 3">
    <name type="scientific">Frankia alni (strain DSM 45986 / CECT 9034 / ACN14a)</name>
    <dbReference type="NCBI Taxonomy" id="326424"/>
    <lineage>
        <taxon>Bacteria</taxon>
        <taxon>Bacillati</taxon>
        <taxon>Actinomycetota</taxon>
        <taxon>Actinomycetes</taxon>
        <taxon>Frankiales</taxon>
        <taxon>Frankiaceae</taxon>
        <taxon>Frankia</taxon>
    </lineage>
</organism>
<proteinExistence type="predicted"/>
<name>Q0RJ41_FRAAA</name>
<evidence type="ECO:0000313" key="3">
    <source>
        <dbReference type="Proteomes" id="UP000000657"/>
    </source>
</evidence>
<gene>
    <name evidence="2" type="ordered locus">FRAAL3829</name>
</gene>
<dbReference type="HOGENOM" id="CLU_3428200_0_0_11"/>
<feature type="region of interest" description="Disordered" evidence="1">
    <location>
        <begin position="1"/>
        <end position="20"/>
    </location>
</feature>
<dbReference type="EMBL" id="CT573213">
    <property type="protein sequence ID" value="CAJ62472.1"/>
    <property type="molecule type" value="Genomic_DNA"/>
</dbReference>
<accession>Q0RJ41</accession>
<dbReference type="KEGG" id="fal:FRAAL3829"/>
<sequence>MTAGGVEESNRPVLGADRTC</sequence>
<dbReference type="AlphaFoldDB" id="Q0RJ41"/>
<reference evidence="2 3" key="1">
    <citation type="journal article" date="2007" name="Genome Res.">
        <title>Genome characteristics of facultatively symbiotic Frankia sp. strains reflect host range and host plant biogeography.</title>
        <authorList>
            <person name="Normand P."/>
            <person name="Lapierre P."/>
            <person name="Tisa L.S."/>
            <person name="Gogarten J.P."/>
            <person name="Alloisio N."/>
            <person name="Bagnarol E."/>
            <person name="Bassi C.A."/>
            <person name="Berry A.M."/>
            <person name="Bickhart D.M."/>
            <person name="Choisne N."/>
            <person name="Couloux A."/>
            <person name="Cournoyer B."/>
            <person name="Cruveiller S."/>
            <person name="Daubin V."/>
            <person name="Demange N."/>
            <person name="Francino M.P."/>
            <person name="Goltsman E."/>
            <person name="Huang Y."/>
            <person name="Kopp O.R."/>
            <person name="Labarre L."/>
            <person name="Lapidus A."/>
            <person name="Lavire C."/>
            <person name="Marechal J."/>
            <person name="Martinez M."/>
            <person name="Mastronunzio J.E."/>
            <person name="Mullin B.C."/>
            <person name="Niemann J."/>
            <person name="Pujic P."/>
            <person name="Rawnsley T."/>
            <person name="Rouy Z."/>
            <person name="Schenowitz C."/>
            <person name="Sellstedt A."/>
            <person name="Tavares F."/>
            <person name="Tomkins J.P."/>
            <person name="Vallenet D."/>
            <person name="Valverde C."/>
            <person name="Wall L.G."/>
            <person name="Wang Y."/>
            <person name="Medigue C."/>
            <person name="Benson D.R."/>
        </authorList>
    </citation>
    <scope>NUCLEOTIDE SEQUENCE [LARGE SCALE GENOMIC DNA]</scope>
    <source>
        <strain evidence="3">DSM 45986 / CECT 9034 / ACN14a</strain>
    </source>
</reference>
<dbReference type="STRING" id="326424.FRAAL3829"/>
<dbReference type="Proteomes" id="UP000000657">
    <property type="component" value="Chromosome"/>
</dbReference>